<feature type="region of interest" description="Disordered" evidence="1">
    <location>
        <begin position="47"/>
        <end position="86"/>
    </location>
</feature>
<accession>A0A8S9J5P3</accession>
<dbReference type="EMBL" id="QGKW02001660">
    <property type="protein sequence ID" value="KAF2577229.1"/>
    <property type="molecule type" value="Genomic_DNA"/>
</dbReference>
<protein>
    <submittedName>
        <fullName evidence="2">Uncharacterized protein</fullName>
    </submittedName>
</protein>
<evidence type="ECO:0000256" key="1">
    <source>
        <dbReference type="SAM" id="MobiDB-lite"/>
    </source>
</evidence>
<gene>
    <name evidence="2" type="ORF">F2Q68_00005709</name>
    <name evidence="3" type="ORF">F2Q69_00008200</name>
</gene>
<dbReference type="EMBL" id="QGKX02001521">
    <property type="protein sequence ID" value="KAF3511702.1"/>
    <property type="molecule type" value="Genomic_DNA"/>
</dbReference>
<evidence type="ECO:0000313" key="4">
    <source>
        <dbReference type="Proteomes" id="UP000712281"/>
    </source>
</evidence>
<proteinExistence type="predicted"/>
<name>A0A8S9J5P3_BRACR</name>
<dbReference type="AlphaFoldDB" id="A0A8S9J5P3"/>
<dbReference type="Proteomes" id="UP000712600">
    <property type="component" value="Unassembled WGS sequence"/>
</dbReference>
<reference evidence="2" key="1">
    <citation type="submission" date="2019-12" db="EMBL/GenBank/DDBJ databases">
        <title>Genome sequencing and annotation of Brassica cretica.</title>
        <authorList>
            <person name="Studholme D.J."/>
            <person name="Sarris P.F."/>
        </authorList>
    </citation>
    <scope>NUCLEOTIDE SEQUENCE</scope>
    <source>
        <strain evidence="2">PFS-001/15</strain>
        <tissue evidence="2">Leaf</tissue>
    </source>
</reference>
<comment type="caution">
    <text evidence="2">The sequence shown here is derived from an EMBL/GenBank/DDBJ whole genome shotgun (WGS) entry which is preliminary data.</text>
</comment>
<feature type="compositionally biased region" description="Basic residues" evidence="1">
    <location>
        <begin position="76"/>
        <end position="86"/>
    </location>
</feature>
<organism evidence="2 4">
    <name type="scientific">Brassica cretica</name>
    <name type="common">Mustard</name>
    <dbReference type="NCBI Taxonomy" id="69181"/>
    <lineage>
        <taxon>Eukaryota</taxon>
        <taxon>Viridiplantae</taxon>
        <taxon>Streptophyta</taxon>
        <taxon>Embryophyta</taxon>
        <taxon>Tracheophyta</taxon>
        <taxon>Spermatophyta</taxon>
        <taxon>Magnoliopsida</taxon>
        <taxon>eudicotyledons</taxon>
        <taxon>Gunneridae</taxon>
        <taxon>Pentapetalae</taxon>
        <taxon>rosids</taxon>
        <taxon>malvids</taxon>
        <taxon>Brassicales</taxon>
        <taxon>Brassicaceae</taxon>
        <taxon>Brassiceae</taxon>
        <taxon>Brassica</taxon>
    </lineage>
</organism>
<feature type="compositionally biased region" description="Basic and acidic residues" evidence="1">
    <location>
        <begin position="57"/>
        <end position="75"/>
    </location>
</feature>
<reference evidence="3" key="2">
    <citation type="submission" date="2019-12" db="EMBL/GenBank/DDBJ databases">
        <title>Genome sequencing and annotation of Brassica cretica.</title>
        <authorList>
            <person name="Studholme D.J."/>
            <person name="Sarris P."/>
        </authorList>
    </citation>
    <scope>NUCLEOTIDE SEQUENCE</scope>
    <source>
        <strain evidence="3">PFS-109/04</strain>
        <tissue evidence="3">Leaf</tissue>
    </source>
</reference>
<evidence type="ECO:0000313" key="2">
    <source>
        <dbReference type="EMBL" id="KAF2577229.1"/>
    </source>
</evidence>
<evidence type="ECO:0000313" key="3">
    <source>
        <dbReference type="EMBL" id="KAF3511702.1"/>
    </source>
</evidence>
<dbReference type="Proteomes" id="UP000712281">
    <property type="component" value="Unassembled WGS sequence"/>
</dbReference>
<sequence>MESPSTIINNEVQETLVVDPLTATPQASAFESPSCFTVLGAVGEVETESSNSLSLTRDGRETKLPLKNQDMEGKTARGRGKHGRMD</sequence>